<accession>A0A673ZWF5</accession>
<dbReference type="InParanoid" id="A0A673ZWF5"/>
<dbReference type="GO" id="GO:0009298">
    <property type="term" value="P:GDP-mannose biosynthetic process"/>
    <property type="evidence" value="ECO:0007669"/>
    <property type="project" value="UniProtKB-UniPathway"/>
</dbReference>
<protein>
    <recommendedName>
        <fullName evidence="1">Phosphomannomutase</fullName>
        <ecNumber evidence="1">5.4.2.8</ecNumber>
    </recommendedName>
</protein>
<dbReference type="PANTHER" id="PTHR10466">
    <property type="entry name" value="PHOSPHOMANNOMUTASE"/>
    <property type="match status" value="1"/>
</dbReference>
<dbReference type="UniPathway" id="UPA00126">
    <property type="reaction ID" value="UER00424"/>
</dbReference>
<dbReference type="GO" id="GO:0006487">
    <property type="term" value="P:protein N-linked glycosylation"/>
    <property type="evidence" value="ECO:0007669"/>
    <property type="project" value="TreeGrafter"/>
</dbReference>
<comment type="pathway">
    <text evidence="1">Nucleotide-sugar biosynthesis; GDP-alpha-D-mannose biosynthesis; alpha-D-mannose 1-phosphate from D-fructose 6-phosphate: step 2/2.</text>
</comment>
<organism evidence="2 3">
    <name type="scientific">Salmo trutta</name>
    <name type="common">Brown trout</name>
    <dbReference type="NCBI Taxonomy" id="8032"/>
    <lineage>
        <taxon>Eukaryota</taxon>
        <taxon>Metazoa</taxon>
        <taxon>Chordata</taxon>
        <taxon>Craniata</taxon>
        <taxon>Vertebrata</taxon>
        <taxon>Euteleostomi</taxon>
        <taxon>Actinopterygii</taxon>
        <taxon>Neopterygii</taxon>
        <taxon>Teleostei</taxon>
        <taxon>Protacanthopterygii</taxon>
        <taxon>Salmoniformes</taxon>
        <taxon>Salmonidae</taxon>
        <taxon>Salmoninae</taxon>
        <taxon>Salmo</taxon>
    </lineage>
</organism>
<comment type="catalytic activity">
    <reaction evidence="1">
        <text>alpha-D-mannose 1-phosphate = D-mannose 6-phosphate</text>
        <dbReference type="Rhea" id="RHEA:11140"/>
        <dbReference type="ChEBI" id="CHEBI:58409"/>
        <dbReference type="ChEBI" id="CHEBI:58735"/>
        <dbReference type="EC" id="5.4.2.8"/>
    </reaction>
</comment>
<proteinExistence type="inferred from homology"/>
<dbReference type="EC" id="5.4.2.8" evidence="1"/>
<reference evidence="2" key="2">
    <citation type="submission" date="2025-09" db="UniProtKB">
        <authorList>
            <consortium name="Ensembl"/>
        </authorList>
    </citation>
    <scope>IDENTIFICATION</scope>
</reference>
<evidence type="ECO:0000256" key="1">
    <source>
        <dbReference type="RuleBase" id="RU361118"/>
    </source>
</evidence>
<dbReference type="PANTHER" id="PTHR10466:SF2">
    <property type="entry name" value="PHOSPHOMANNOMUTASE 2"/>
    <property type="match status" value="1"/>
</dbReference>
<comment type="similarity">
    <text evidence="1">Belongs to the eukaryotic PMM family.</text>
</comment>
<evidence type="ECO:0000313" key="3">
    <source>
        <dbReference type="Proteomes" id="UP000472277"/>
    </source>
</evidence>
<dbReference type="InterPro" id="IPR023214">
    <property type="entry name" value="HAD_sf"/>
</dbReference>
<keyword evidence="1" id="KW-0963">Cytoplasm</keyword>
<dbReference type="GeneTree" id="ENSGT00990000211027"/>
<comment type="function">
    <text evidence="1">Involved in the synthesis of the GDP-mannose and dolichol-phosphate-mannose required for a number of critical mannosyl transfer reactions.</text>
</comment>
<dbReference type="AlphaFoldDB" id="A0A673ZWF5"/>
<comment type="subcellular location">
    <subcellularLocation>
        <location evidence="1">Cytoplasm</location>
    </subcellularLocation>
</comment>
<sequence>MISTVSVVEAGLACTSVYRRVPACPGRVLACTNVCWRVLTCTGVFQRVTPGMEDFLQRLRRRVRVGVVGGSDFIKIKEQLGDDAFWSYFRVRHRVSSVVKVRAKVRVKIIF</sequence>
<dbReference type="Proteomes" id="UP000472277">
    <property type="component" value="Unassembled WGS sequence"/>
</dbReference>
<dbReference type="InterPro" id="IPR005002">
    <property type="entry name" value="PMM"/>
</dbReference>
<dbReference type="Ensembl" id="ENSSTUT00000052704.1">
    <property type="protein sequence ID" value="ENSSTUP00000050401.1"/>
    <property type="gene ID" value="ENSSTUG00000021303.1"/>
</dbReference>
<name>A0A673ZWF5_SALTR</name>
<dbReference type="GO" id="GO:0004615">
    <property type="term" value="F:phosphomannomutase activity"/>
    <property type="evidence" value="ECO:0007669"/>
    <property type="project" value="UniProtKB-EC"/>
</dbReference>
<keyword evidence="1" id="KW-0413">Isomerase</keyword>
<dbReference type="GO" id="GO:0006013">
    <property type="term" value="P:mannose metabolic process"/>
    <property type="evidence" value="ECO:0007669"/>
    <property type="project" value="TreeGrafter"/>
</dbReference>
<comment type="subunit">
    <text evidence="1">Homodimer.</text>
</comment>
<dbReference type="Pfam" id="PF03332">
    <property type="entry name" value="PMM"/>
    <property type="match status" value="1"/>
</dbReference>
<reference evidence="2" key="1">
    <citation type="submission" date="2025-08" db="UniProtKB">
        <authorList>
            <consortium name="Ensembl"/>
        </authorList>
    </citation>
    <scope>IDENTIFICATION</scope>
</reference>
<evidence type="ECO:0000313" key="2">
    <source>
        <dbReference type="Ensembl" id="ENSSTUP00000050401.1"/>
    </source>
</evidence>
<dbReference type="GO" id="GO:0005829">
    <property type="term" value="C:cytosol"/>
    <property type="evidence" value="ECO:0007669"/>
    <property type="project" value="TreeGrafter"/>
</dbReference>
<dbReference type="Gene3D" id="3.40.50.1000">
    <property type="entry name" value="HAD superfamily/HAD-like"/>
    <property type="match status" value="1"/>
</dbReference>
<keyword evidence="3" id="KW-1185">Reference proteome</keyword>